<accession>A0ABW0HQQ8</accession>
<reference evidence="3" key="1">
    <citation type="journal article" date="2019" name="Int. J. Syst. Evol. Microbiol.">
        <title>The Global Catalogue of Microorganisms (GCM) 10K type strain sequencing project: providing services to taxonomists for standard genome sequencing and annotation.</title>
        <authorList>
            <consortium name="The Broad Institute Genomics Platform"/>
            <consortium name="The Broad Institute Genome Sequencing Center for Infectious Disease"/>
            <person name="Wu L."/>
            <person name="Ma J."/>
        </authorList>
    </citation>
    <scope>NUCLEOTIDE SEQUENCE [LARGE SCALE GENOMIC DNA]</scope>
    <source>
        <strain evidence="3">CGMCC 1.18575</strain>
    </source>
</reference>
<sequence length="52" mass="5705">MDDPAIKIVSAIIIIGLCTWIFLSPFGLNNSVTTGYDKLKTEVRSYGYKPGP</sequence>
<name>A0ABW0HQQ8_9BACL</name>
<dbReference type="Proteomes" id="UP001596113">
    <property type="component" value="Unassembled WGS sequence"/>
</dbReference>
<feature type="transmembrane region" description="Helical" evidence="1">
    <location>
        <begin position="6"/>
        <end position="28"/>
    </location>
</feature>
<keyword evidence="1" id="KW-0812">Transmembrane</keyword>
<evidence type="ECO:0000313" key="2">
    <source>
        <dbReference type="EMBL" id="MFC5402422.1"/>
    </source>
</evidence>
<dbReference type="EMBL" id="JBHSMI010000012">
    <property type="protein sequence ID" value="MFC5402422.1"/>
    <property type="molecule type" value="Genomic_DNA"/>
</dbReference>
<dbReference type="RefSeq" id="WP_378130857.1">
    <property type="nucleotide sequence ID" value="NZ_JBHSMI010000012.1"/>
</dbReference>
<keyword evidence="1" id="KW-0472">Membrane</keyword>
<gene>
    <name evidence="2" type="ORF">ACFPOF_06695</name>
</gene>
<proteinExistence type="predicted"/>
<keyword evidence="3" id="KW-1185">Reference proteome</keyword>
<organism evidence="2 3">
    <name type="scientific">Cohnella soli</name>
    <dbReference type="NCBI Taxonomy" id="425005"/>
    <lineage>
        <taxon>Bacteria</taxon>
        <taxon>Bacillati</taxon>
        <taxon>Bacillota</taxon>
        <taxon>Bacilli</taxon>
        <taxon>Bacillales</taxon>
        <taxon>Paenibacillaceae</taxon>
        <taxon>Cohnella</taxon>
    </lineage>
</organism>
<protein>
    <submittedName>
        <fullName evidence="2">Uncharacterized protein</fullName>
    </submittedName>
</protein>
<evidence type="ECO:0000256" key="1">
    <source>
        <dbReference type="SAM" id="Phobius"/>
    </source>
</evidence>
<comment type="caution">
    <text evidence="2">The sequence shown here is derived from an EMBL/GenBank/DDBJ whole genome shotgun (WGS) entry which is preliminary data.</text>
</comment>
<evidence type="ECO:0000313" key="3">
    <source>
        <dbReference type="Proteomes" id="UP001596113"/>
    </source>
</evidence>
<keyword evidence="1" id="KW-1133">Transmembrane helix</keyword>